<accession>A0ABZ2JY97</accession>
<proteinExistence type="predicted"/>
<evidence type="ECO:0000313" key="3">
    <source>
        <dbReference type="Proteomes" id="UP001379533"/>
    </source>
</evidence>
<dbReference type="PANTHER" id="PTHR43283:SF7">
    <property type="entry name" value="BETA-LACTAMASE-RELATED DOMAIN-CONTAINING PROTEIN"/>
    <property type="match status" value="1"/>
</dbReference>
<name>A0ABZ2JY97_9BACT</name>
<organism evidence="2 3">
    <name type="scientific">Pendulispora brunnea</name>
    <dbReference type="NCBI Taxonomy" id="2905690"/>
    <lineage>
        <taxon>Bacteria</taxon>
        <taxon>Pseudomonadati</taxon>
        <taxon>Myxococcota</taxon>
        <taxon>Myxococcia</taxon>
        <taxon>Myxococcales</taxon>
        <taxon>Sorangiineae</taxon>
        <taxon>Pendulisporaceae</taxon>
        <taxon>Pendulispora</taxon>
    </lineage>
</organism>
<feature type="domain" description="Beta-lactamase-related" evidence="1">
    <location>
        <begin position="43"/>
        <end position="335"/>
    </location>
</feature>
<protein>
    <submittedName>
        <fullName evidence="2">Beta-lactamase family protein</fullName>
    </submittedName>
</protein>
<dbReference type="InterPro" id="IPR012338">
    <property type="entry name" value="Beta-lactam/transpept-like"/>
</dbReference>
<keyword evidence="3" id="KW-1185">Reference proteome</keyword>
<evidence type="ECO:0000259" key="1">
    <source>
        <dbReference type="Pfam" id="PF00144"/>
    </source>
</evidence>
<dbReference type="PANTHER" id="PTHR43283">
    <property type="entry name" value="BETA-LACTAMASE-RELATED"/>
    <property type="match status" value="1"/>
</dbReference>
<dbReference type="SUPFAM" id="SSF56601">
    <property type="entry name" value="beta-lactamase/transpeptidase-like"/>
    <property type="match status" value="1"/>
</dbReference>
<dbReference type="Gene3D" id="3.40.710.10">
    <property type="entry name" value="DD-peptidase/beta-lactamase superfamily"/>
    <property type="match status" value="1"/>
</dbReference>
<dbReference type="Proteomes" id="UP001379533">
    <property type="component" value="Chromosome"/>
</dbReference>
<gene>
    <name evidence="2" type="ORF">LZC95_27705</name>
</gene>
<reference evidence="2 3" key="1">
    <citation type="submission" date="2021-12" db="EMBL/GenBank/DDBJ databases">
        <title>Discovery of the Pendulisporaceae a myxobacterial family with distinct sporulation behavior and unique specialized metabolism.</title>
        <authorList>
            <person name="Garcia R."/>
            <person name="Popoff A."/>
            <person name="Bader C.D."/>
            <person name="Loehr J."/>
            <person name="Walesch S."/>
            <person name="Walt C."/>
            <person name="Boldt J."/>
            <person name="Bunk B."/>
            <person name="Haeckl F.J.F.P.J."/>
            <person name="Gunesch A.P."/>
            <person name="Birkelbach J."/>
            <person name="Nuebel U."/>
            <person name="Pietschmann T."/>
            <person name="Bach T."/>
            <person name="Mueller R."/>
        </authorList>
    </citation>
    <scope>NUCLEOTIDE SEQUENCE [LARGE SCALE GENOMIC DNA]</scope>
    <source>
        <strain evidence="2 3">MSr12523</strain>
    </source>
</reference>
<dbReference type="InterPro" id="IPR001466">
    <property type="entry name" value="Beta-lactam-related"/>
</dbReference>
<dbReference type="Pfam" id="PF00144">
    <property type="entry name" value="Beta-lactamase"/>
    <property type="match status" value="1"/>
</dbReference>
<dbReference type="EMBL" id="CP089982">
    <property type="protein sequence ID" value="WXA90235.1"/>
    <property type="molecule type" value="Genomic_DNA"/>
</dbReference>
<evidence type="ECO:0000313" key="2">
    <source>
        <dbReference type="EMBL" id="WXA90235.1"/>
    </source>
</evidence>
<dbReference type="InterPro" id="IPR050789">
    <property type="entry name" value="Diverse_Enzym_Activities"/>
</dbReference>
<dbReference type="RefSeq" id="WP_394840848.1">
    <property type="nucleotide sequence ID" value="NZ_CP089982.1"/>
</dbReference>
<sequence length="357" mass="38776">MALAGLVIIGQVAACAKDTPPPASPLSSLEQRTHAGEFPNIHSVLVLQHGQTLAEWYFTGNDEERGRPLGTVKFDAATLHDVRSVTKSIVSLLFGIAVSEGAVKNLDAPVLEYFPEYADLHTPERMKIRVRDVLSMTSGLAWDEDTLPYTDPRNSEIAMDLAPDGNRYVLEQAIVTPPGETFRYSGGDVAIAATILARATQTPVEIYAEQKIWKPLEITQHVWLKNDKGVPFAASGLRLTPRDMGKIGQMMLAHGQWNGHQVVPAAWVDEATASHAQVGTDPKCGTRYGYFWWLSPGCTVTPTTPWYWANGNGGQRIWIIPSRDLVVVMTAGNYNVPNHSASASALLSAVLAAVPAP</sequence>